<dbReference type="EMBL" id="JAWJYY010000001">
    <property type="protein sequence ID" value="MDV4314624.1"/>
    <property type="molecule type" value="Genomic_DNA"/>
</dbReference>
<protein>
    <submittedName>
        <fullName evidence="2">DUF465 domain-containing protein</fullName>
    </submittedName>
</protein>
<evidence type="ECO:0000313" key="2">
    <source>
        <dbReference type="EMBL" id="MDV4314624.1"/>
    </source>
</evidence>
<dbReference type="RefSeq" id="WP_034598128.1">
    <property type="nucleotide sequence ID" value="NZ_CAXNYR010000011.1"/>
</dbReference>
<reference evidence="2" key="1">
    <citation type="submission" date="2023-10" db="EMBL/GenBank/DDBJ databases">
        <authorList>
            <person name="Sykes E.M.E."/>
            <person name="Khan I.U.H."/>
            <person name="Kumar A."/>
        </authorList>
    </citation>
    <scope>NUCLEOTIDE SEQUENCE</scope>
    <source>
        <strain evidence="2">IK5</strain>
    </source>
</reference>
<gene>
    <name evidence="2" type="ORF">MSG88_02260</name>
</gene>
<name>A0AAW8YZZ3_9GAMM</name>
<dbReference type="InterPro" id="IPR038444">
    <property type="entry name" value="DUF465_sf"/>
</dbReference>
<evidence type="ECO:0000256" key="1">
    <source>
        <dbReference type="SAM" id="Coils"/>
    </source>
</evidence>
<keyword evidence="1" id="KW-0175">Coiled coil</keyword>
<sequence length="89" mass="10739">MKTKECNKKVKLMFPEFRELMQQLREDNPHFARLFEDHEHLDRKISQLELDPVHQINDDIEALKRKKLKLKDQIYQLLQQAQQNPSSSP</sequence>
<feature type="coiled-coil region" evidence="1">
    <location>
        <begin position="53"/>
        <end position="80"/>
    </location>
</feature>
<accession>A0AAW8YZZ3</accession>
<dbReference type="Pfam" id="PF04325">
    <property type="entry name" value="DUF465"/>
    <property type="match status" value="1"/>
</dbReference>
<dbReference type="AlphaFoldDB" id="A0AAW8YZZ3"/>
<dbReference type="Proteomes" id="UP001284654">
    <property type="component" value="Unassembled WGS sequence"/>
</dbReference>
<evidence type="ECO:0000313" key="3">
    <source>
        <dbReference type="Proteomes" id="UP001284654"/>
    </source>
</evidence>
<proteinExistence type="predicted"/>
<dbReference type="Gene3D" id="6.10.280.50">
    <property type="match status" value="1"/>
</dbReference>
<comment type="caution">
    <text evidence="2">The sequence shown here is derived from an EMBL/GenBank/DDBJ whole genome shotgun (WGS) entry which is preliminary data.</text>
</comment>
<dbReference type="InterPro" id="IPR007420">
    <property type="entry name" value="DUF465"/>
</dbReference>
<organism evidence="2 3">
    <name type="scientific">Acinetobacter indicus</name>
    <dbReference type="NCBI Taxonomy" id="756892"/>
    <lineage>
        <taxon>Bacteria</taxon>
        <taxon>Pseudomonadati</taxon>
        <taxon>Pseudomonadota</taxon>
        <taxon>Gammaproteobacteria</taxon>
        <taxon>Moraxellales</taxon>
        <taxon>Moraxellaceae</taxon>
        <taxon>Acinetobacter</taxon>
    </lineage>
</organism>
<dbReference type="GeneID" id="69467682"/>